<dbReference type="EMBL" id="CALNXJ010000067">
    <property type="protein sequence ID" value="CAH3158395.1"/>
    <property type="molecule type" value="Genomic_DNA"/>
</dbReference>
<evidence type="ECO:0000313" key="3">
    <source>
        <dbReference type="Proteomes" id="UP001159428"/>
    </source>
</evidence>
<feature type="chain" id="PRO_5043437720" evidence="1">
    <location>
        <begin position="23"/>
        <end position="295"/>
    </location>
</feature>
<name>A0AAU9XUL9_9CNID</name>
<protein>
    <submittedName>
        <fullName evidence="2">Uncharacterized protein</fullName>
    </submittedName>
</protein>
<dbReference type="AlphaFoldDB" id="A0AAU9XUL9"/>
<feature type="signal peptide" evidence="1">
    <location>
        <begin position="1"/>
        <end position="22"/>
    </location>
</feature>
<organism evidence="2 3">
    <name type="scientific">Pocillopora meandrina</name>
    <dbReference type="NCBI Taxonomy" id="46732"/>
    <lineage>
        <taxon>Eukaryota</taxon>
        <taxon>Metazoa</taxon>
        <taxon>Cnidaria</taxon>
        <taxon>Anthozoa</taxon>
        <taxon>Hexacorallia</taxon>
        <taxon>Scleractinia</taxon>
        <taxon>Astrocoeniina</taxon>
        <taxon>Pocilloporidae</taxon>
        <taxon>Pocillopora</taxon>
    </lineage>
</organism>
<sequence>MDVLSNDKRWLVILVTLNKVLAPVLTDIAKQGMENLYTYLDNLLNGLSTSCSLKTLTYADFCRLTATPSPASFLKSLNFGNINNNSDVHGKKKKAYNYNVSSPVDLARLYLPNCLAVFSAFDKSMDMSATLRLLGRKNYPIQIFFSSDPSYNIQSLADDVRENVRNRASHFDESHWTQIFFGQCFDKLKKLVQGLPLDVAKTKELLDQLSKWKTKILINNIRQHHTEHSKDDALIISISLIVEEDVKDLMAQFQNDKLKAIEEKLEDKPTKEEIEKMIRKLSEFGFAVLSAKLMK</sequence>
<reference evidence="2 3" key="1">
    <citation type="submission" date="2022-05" db="EMBL/GenBank/DDBJ databases">
        <authorList>
            <consortium name="Genoscope - CEA"/>
            <person name="William W."/>
        </authorList>
    </citation>
    <scope>NUCLEOTIDE SEQUENCE [LARGE SCALE GENOMIC DNA]</scope>
</reference>
<gene>
    <name evidence="2" type="ORF">PMEA_00030445</name>
</gene>
<accession>A0AAU9XUL9</accession>
<keyword evidence="3" id="KW-1185">Reference proteome</keyword>
<keyword evidence="1" id="KW-0732">Signal</keyword>
<dbReference type="Proteomes" id="UP001159428">
    <property type="component" value="Unassembled WGS sequence"/>
</dbReference>
<evidence type="ECO:0000256" key="1">
    <source>
        <dbReference type="SAM" id="SignalP"/>
    </source>
</evidence>
<evidence type="ECO:0000313" key="2">
    <source>
        <dbReference type="EMBL" id="CAH3158395.1"/>
    </source>
</evidence>
<comment type="caution">
    <text evidence="2">The sequence shown here is derived from an EMBL/GenBank/DDBJ whole genome shotgun (WGS) entry which is preliminary data.</text>
</comment>
<proteinExistence type="predicted"/>